<dbReference type="PANTHER" id="PTHR42852">
    <property type="entry name" value="THIOL:DISULFIDE INTERCHANGE PROTEIN DSBE"/>
    <property type="match status" value="1"/>
</dbReference>
<proteinExistence type="predicted"/>
<evidence type="ECO:0000256" key="1">
    <source>
        <dbReference type="ARBA" id="ARBA00004196"/>
    </source>
</evidence>
<evidence type="ECO:0000256" key="2">
    <source>
        <dbReference type="ARBA" id="ARBA00022748"/>
    </source>
</evidence>
<dbReference type="InterPro" id="IPR036249">
    <property type="entry name" value="Thioredoxin-like_sf"/>
</dbReference>
<evidence type="ECO:0000256" key="3">
    <source>
        <dbReference type="ARBA" id="ARBA00022968"/>
    </source>
</evidence>
<keyword evidence="3" id="KW-0735">Signal-anchor</keyword>
<dbReference type="Gene3D" id="3.40.30.10">
    <property type="entry name" value="Glutaredoxin"/>
    <property type="match status" value="1"/>
</dbReference>
<keyword evidence="4" id="KW-1015">Disulfide bond</keyword>
<reference evidence="9 10" key="1">
    <citation type="submission" date="2022-01" db="EMBL/GenBank/DDBJ databases">
        <title>Identification and Characterization of Corynebacterium sp.</title>
        <authorList>
            <person name="Luo Q."/>
            <person name="Qu P."/>
            <person name="Chen Q."/>
        </authorList>
    </citation>
    <scope>NUCLEOTIDE SEQUENCE [LARGE SCALE GENOMIC DNA]</scope>
    <source>
        <strain evidence="9 10">MC-12</strain>
    </source>
</reference>
<keyword evidence="7" id="KW-1133">Transmembrane helix</keyword>
<dbReference type="InterPro" id="IPR050553">
    <property type="entry name" value="Thioredoxin_ResA/DsbE_sf"/>
</dbReference>
<gene>
    <name evidence="9" type="ORF">L3H44_07240</name>
</gene>
<keyword evidence="7" id="KW-0812">Transmembrane</keyword>
<evidence type="ECO:0000313" key="10">
    <source>
        <dbReference type="Proteomes" id="UP001200604"/>
    </source>
</evidence>
<accession>A0ABS9HK58</accession>
<dbReference type="GeneID" id="92726799"/>
<keyword evidence="2" id="KW-0201">Cytochrome c-type biogenesis</keyword>
<dbReference type="InterPro" id="IPR013766">
    <property type="entry name" value="Thioredoxin_domain"/>
</dbReference>
<dbReference type="PANTHER" id="PTHR42852:SF6">
    <property type="entry name" value="THIOL:DISULFIDE INTERCHANGE PROTEIN DSBE"/>
    <property type="match status" value="1"/>
</dbReference>
<evidence type="ECO:0000256" key="4">
    <source>
        <dbReference type="ARBA" id="ARBA00023157"/>
    </source>
</evidence>
<evidence type="ECO:0000256" key="5">
    <source>
        <dbReference type="ARBA" id="ARBA00023284"/>
    </source>
</evidence>
<organism evidence="9 10">
    <name type="scientific">Corynebacterium parakroppenstedtii</name>
    <dbReference type="NCBI Taxonomy" id="2828363"/>
    <lineage>
        <taxon>Bacteria</taxon>
        <taxon>Bacillati</taxon>
        <taxon>Actinomycetota</taxon>
        <taxon>Actinomycetes</taxon>
        <taxon>Mycobacteriales</taxon>
        <taxon>Corynebacteriaceae</taxon>
        <taxon>Corynebacterium</taxon>
    </lineage>
</organism>
<comment type="caution">
    <text evidence="9">The sequence shown here is derived from an EMBL/GenBank/DDBJ whole genome shotgun (WGS) entry which is preliminary data.</text>
</comment>
<dbReference type="SUPFAM" id="SSF52833">
    <property type="entry name" value="Thioredoxin-like"/>
    <property type="match status" value="1"/>
</dbReference>
<evidence type="ECO:0000259" key="8">
    <source>
        <dbReference type="PROSITE" id="PS51352"/>
    </source>
</evidence>
<dbReference type="Pfam" id="PF08534">
    <property type="entry name" value="Redoxin"/>
    <property type="match status" value="1"/>
</dbReference>
<dbReference type="Proteomes" id="UP001200604">
    <property type="component" value="Unassembled WGS sequence"/>
</dbReference>
<dbReference type="PROSITE" id="PS51352">
    <property type="entry name" value="THIOREDOXIN_2"/>
    <property type="match status" value="1"/>
</dbReference>
<evidence type="ECO:0000313" key="9">
    <source>
        <dbReference type="EMBL" id="MCF6774202.1"/>
    </source>
</evidence>
<dbReference type="InterPro" id="IPR013740">
    <property type="entry name" value="Redoxin"/>
</dbReference>
<feature type="compositionally biased region" description="Polar residues" evidence="6">
    <location>
        <begin position="68"/>
        <end position="78"/>
    </location>
</feature>
<keyword evidence="10" id="KW-1185">Reference proteome</keyword>
<feature type="transmembrane region" description="Helical" evidence="7">
    <location>
        <begin position="7"/>
        <end position="27"/>
    </location>
</feature>
<feature type="region of interest" description="Disordered" evidence="6">
    <location>
        <begin position="32"/>
        <end position="111"/>
    </location>
</feature>
<protein>
    <submittedName>
        <fullName evidence="9">TlpA family protein disulfide reductase</fullName>
    </submittedName>
</protein>
<keyword evidence="7" id="KW-0472">Membrane</keyword>
<evidence type="ECO:0000256" key="6">
    <source>
        <dbReference type="SAM" id="MobiDB-lite"/>
    </source>
</evidence>
<name>A0ABS9HK58_9CORY</name>
<dbReference type="EMBL" id="JAKJKU010000003">
    <property type="protein sequence ID" value="MCF6774202.1"/>
    <property type="molecule type" value="Genomic_DNA"/>
</dbReference>
<evidence type="ECO:0000256" key="7">
    <source>
        <dbReference type="SAM" id="Phobius"/>
    </source>
</evidence>
<feature type="domain" description="Thioredoxin" evidence="8">
    <location>
        <begin position="76"/>
        <end position="245"/>
    </location>
</feature>
<dbReference type="RefSeq" id="WP_052722095.1">
    <property type="nucleotide sequence ID" value="NZ_JAFFSY010000002.1"/>
</dbReference>
<sequence>MGRQQRWTILIIAVLTGLVICAVPLMLRSTSSHNDAHSGAAISDNPAGQGSAGEGDAGRGDGTDGSEGENSPASNPTTGRPACPTASAEAAVGSHDGSQKDDDSPLGSVTLPCLGNSASKADSQPLSRNLAGKPTVINLWAFWCQPCKKELPIVDKVAQSHPEWNVVGVHADKNGDAGVGVLSDLHVDHLSSFQDSGGDVARALRLPSVIPITVVLKPNGEVAKVYPQTFTSTGDLESAVTAVLS</sequence>
<keyword evidence="5" id="KW-0676">Redox-active center</keyword>
<dbReference type="CDD" id="cd02966">
    <property type="entry name" value="TlpA_like_family"/>
    <property type="match status" value="1"/>
</dbReference>
<comment type="subcellular location">
    <subcellularLocation>
        <location evidence="1">Cell envelope</location>
    </subcellularLocation>
</comment>